<feature type="non-terminal residue" evidence="1">
    <location>
        <position position="55"/>
    </location>
</feature>
<protein>
    <submittedName>
        <fullName evidence="1">10801_t:CDS:1</fullName>
    </submittedName>
</protein>
<keyword evidence="2" id="KW-1185">Reference proteome</keyword>
<dbReference type="EMBL" id="CAMKVN010008491">
    <property type="protein sequence ID" value="CAI2192577.1"/>
    <property type="molecule type" value="Genomic_DNA"/>
</dbReference>
<name>A0A9W4T4T9_9GLOM</name>
<evidence type="ECO:0000313" key="2">
    <source>
        <dbReference type="Proteomes" id="UP001153678"/>
    </source>
</evidence>
<accession>A0A9W4T4T9</accession>
<sequence>MTYTQWKELLEVRKEWMVLSCNCRMFYINKHRTRVVNSNFPEGSALGNENILSKR</sequence>
<comment type="caution">
    <text evidence="1">The sequence shown here is derived from an EMBL/GenBank/DDBJ whole genome shotgun (WGS) entry which is preliminary data.</text>
</comment>
<reference evidence="1" key="1">
    <citation type="submission" date="2022-08" db="EMBL/GenBank/DDBJ databases">
        <authorList>
            <person name="Kallberg Y."/>
            <person name="Tangrot J."/>
            <person name="Rosling A."/>
        </authorList>
    </citation>
    <scope>NUCLEOTIDE SEQUENCE</scope>
    <source>
        <strain evidence="1">Wild A</strain>
    </source>
</reference>
<organism evidence="1 2">
    <name type="scientific">Funneliformis geosporum</name>
    <dbReference type="NCBI Taxonomy" id="1117311"/>
    <lineage>
        <taxon>Eukaryota</taxon>
        <taxon>Fungi</taxon>
        <taxon>Fungi incertae sedis</taxon>
        <taxon>Mucoromycota</taxon>
        <taxon>Glomeromycotina</taxon>
        <taxon>Glomeromycetes</taxon>
        <taxon>Glomerales</taxon>
        <taxon>Glomeraceae</taxon>
        <taxon>Funneliformis</taxon>
    </lineage>
</organism>
<proteinExistence type="predicted"/>
<gene>
    <name evidence="1" type="ORF">FWILDA_LOCUS15646</name>
</gene>
<evidence type="ECO:0000313" key="1">
    <source>
        <dbReference type="EMBL" id="CAI2192577.1"/>
    </source>
</evidence>
<dbReference type="Proteomes" id="UP001153678">
    <property type="component" value="Unassembled WGS sequence"/>
</dbReference>
<dbReference type="AlphaFoldDB" id="A0A9W4T4T9"/>